<accession>X1GRN1</accession>
<gene>
    <name evidence="1" type="ORF">S03H2_23329</name>
</gene>
<reference evidence="1" key="1">
    <citation type="journal article" date="2014" name="Front. Microbiol.">
        <title>High frequency of phylogenetically diverse reductive dehalogenase-homologous genes in deep subseafloor sedimentary metagenomes.</title>
        <authorList>
            <person name="Kawai M."/>
            <person name="Futagami T."/>
            <person name="Toyoda A."/>
            <person name="Takaki Y."/>
            <person name="Nishi S."/>
            <person name="Hori S."/>
            <person name="Arai W."/>
            <person name="Tsubouchi T."/>
            <person name="Morono Y."/>
            <person name="Uchiyama I."/>
            <person name="Ito T."/>
            <person name="Fujiyama A."/>
            <person name="Inagaki F."/>
            <person name="Takami H."/>
        </authorList>
    </citation>
    <scope>NUCLEOTIDE SEQUENCE</scope>
    <source>
        <strain evidence="1">Expedition CK06-06</strain>
    </source>
</reference>
<proteinExistence type="predicted"/>
<dbReference type="EMBL" id="BARU01012728">
    <property type="protein sequence ID" value="GAH44284.1"/>
    <property type="molecule type" value="Genomic_DNA"/>
</dbReference>
<name>X1GRN1_9ZZZZ</name>
<sequence>EHGLSDDEWKTLAGDQKDVWVYHPRILKRFEPAREIQARDSVGPYIHDAELIEKS</sequence>
<organism evidence="1">
    <name type="scientific">marine sediment metagenome</name>
    <dbReference type="NCBI Taxonomy" id="412755"/>
    <lineage>
        <taxon>unclassified sequences</taxon>
        <taxon>metagenomes</taxon>
        <taxon>ecological metagenomes</taxon>
    </lineage>
</organism>
<dbReference type="AlphaFoldDB" id="X1GRN1"/>
<feature type="non-terminal residue" evidence="1">
    <location>
        <position position="1"/>
    </location>
</feature>
<evidence type="ECO:0000313" key="1">
    <source>
        <dbReference type="EMBL" id="GAH44284.1"/>
    </source>
</evidence>
<comment type="caution">
    <text evidence="1">The sequence shown here is derived from an EMBL/GenBank/DDBJ whole genome shotgun (WGS) entry which is preliminary data.</text>
</comment>
<protein>
    <submittedName>
        <fullName evidence="1">Uncharacterized protein</fullName>
    </submittedName>
</protein>